<sequence>GRAAHRRQRDRGTARRDRRDRDDDGGADVPVVRRPPAPRRASLVSHGRGGHALPGLPGRRRRDRHPGAAVRSRVAGNLRAGAPGAIGV</sequence>
<protein>
    <submittedName>
        <fullName evidence="2">Uncharacterized protein</fullName>
    </submittedName>
</protein>
<gene>
    <name evidence="2" type="ORF">AVDCRST_MAG69-2783</name>
</gene>
<proteinExistence type="predicted"/>
<feature type="region of interest" description="Disordered" evidence="1">
    <location>
        <begin position="1"/>
        <end position="88"/>
    </location>
</feature>
<evidence type="ECO:0000256" key="1">
    <source>
        <dbReference type="SAM" id="MobiDB-lite"/>
    </source>
</evidence>
<name>A0A6J4T7Y5_9ACTN</name>
<dbReference type="EMBL" id="CADCVP010000307">
    <property type="protein sequence ID" value="CAA9516350.1"/>
    <property type="molecule type" value="Genomic_DNA"/>
</dbReference>
<dbReference type="AlphaFoldDB" id="A0A6J4T7Y5"/>
<evidence type="ECO:0000313" key="2">
    <source>
        <dbReference type="EMBL" id="CAA9516350.1"/>
    </source>
</evidence>
<reference evidence="2" key="1">
    <citation type="submission" date="2020-02" db="EMBL/GenBank/DDBJ databases">
        <authorList>
            <person name="Meier V. D."/>
        </authorList>
    </citation>
    <scope>NUCLEOTIDE SEQUENCE</scope>
    <source>
        <strain evidence="2">AVDCRST_MAG69</strain>
    </source>
</reference>
<feature type="compositionally biased region" description="Basic and acidic residues" evidence="1">
    <location>
        <begin position="10"/>
        <end position="24"/>
    </location>
</feature>
<feature type="non-terminal residue" evidence="2">
    <location>
        <position position="88"/>
    </location>
</feature>
<feature type="non-terminal residue" evidence="2">
    <location>
        <position position="1"/>
    </location>
</feature>
<accession>A0A6J4T7Y5</accession>
<organism evidence="2">
    <name type="scientific">uncultured Solirubrobacteraceae bacterium</name>
    <dbReference type="NCBI Taxonomy" id="1162706"/>
    <lineage>
        <taxon>Bacteria</taxon>
        <taxon>Bacillati</taxon>
        <taxon>Actinomycetota</taxon>
        <taxon>Thermoleophilia</taxon>
        <taxon>Solirubrobacterales</taxon>
        <taxon>Solirubrobacteraceae</taxon>
        <taxon>environmental samples</taxon>
    </lineage>
</organism>